<keyword evidence="1" id="KW-0175">Coiled coil</keyword>
<reference evidence="3" key="1">
    <citation type="submission" date="2022-04" db="EMBL/GenBank/DDBJ databases">
        <title>Consumption of N2O by Flavobacterium azooxidireducens sp. nov. isolated from Decomposing Leaf Litter of Phragmites australis (Cav.).</title>
        <authorList>
            <person name="Behrendt U."/>
            <person name="Spanner T."/>
            <person name="Augustin J."/>
            <person name="Horn M.A."/>
            <person name="Kolb S."/>
            <person name="Ulrich A."/>
        </authorList>
    </citation>
    <scope>NUCLEOTIDE SEQUENCE</scope>
    <source>
        <strain evidence="3">IGB 4-14</strain>
    </source>
</reference>
<feature type="compositionally biased region" description="Basic and acidic residues" evidence="2">
    <location>
        <begin position="166"/>
        <end position="175"/>
    </location>
</feature>
<name>A0ABY4KIQ6_9FLAO</name>
<dbReference type="EMBL" id="CP096205">
    <property type="protein sequence ID" value="UPQ80717.1"/>
    <property type="molecule type" value="Genomic_DNA"/>
</dbReference>
<feature type="region of interest" description="Disordered" evidence="2">
    <location>
        <begin position="117"/>
        <end position="175"/>
    </location>
</feature>
<organism evidence="3 4">
    <name type="scientific">Flavobacterium azooxidireducens</name>
    <dbReference type="NCBI Taxonomy" id="1871076"/>
    <lineage>
        <taxon>Bacteria</taxon>
        <taxon>Pseudomonadati</taxon>
        <taxon>Bacteroidota</taxon>
        <taxon>Flavobacteriia</taxon>
        <taxon>Flavobacteriales</taxon>
        <taxon>Flavobacteriaceae</taxon>
        <taxon>Flavobacterium</taxon>
    </lineage>
</organism>
<evidence type="ECO:0000256" key="1">
    <source>
        <dbReference type="SAM" id="Coils"/>
    </source>
</evidence>
<sequence length="348" mass="40292">MKKKLEADLISIAHRVLKLKGKEDVVLLHQEAQKLVEKLAVLRFYEENINVLKNEISEEELEEKLFAEAPSQPEVVVKEEEVKAEVPAETVAEEETEEEVAQQVVAQDEETEVQVEALEEKEETEEIVTQKEETEVQEEAIEEKEEVVTQKEETEVQEEATEEKEEPVHEEIKEEKQEPLFNPMFELAADEEEKPSSKLEQKQISFEDLLGSGYKEPEFVKVDDVPQEVEKTTEITFEKVEEVITPDVKIETTTETYTIKTEHKISSLNDTLIKGINIGLNDRIAFVKHLFGGSNEDFNRVISQISTYDSFEEVQQFIVDMVKPDYNNWEGKEEYADRFMNLVEKKFS</sequence>
<protein>
    <submittedName>
        <fullName evidence="3">Uncharacterized protein</fullName>
    </submittedName>
</protein>
<evidence type="ECO:0000313" key="4">
    <source>
        <dbReference type="Proteomes" id="UP000830583"/>
    </source>
</evidence>
<feature type="compositionally biased region" description="Acidic residues" evidence="2">
    <location>
        <begin position="135"/>
        <end position="145"/>
    </location>
</feature>
<feature type="compositionally biased region" description="Acidic residues" evidence="2">
    <location>
        <begin position="117"/>
        <end position="126"/>
    </location>
</feature>
<gene>
    <name evidence="3" type="ORF">M0M57_07720</name>
</gene>
<evidence type="ECO:0000313" key="3">
    <source>
        <dbReference type="EMBL" id="UPQ80717.1"/>
    </source>
</evidence>
<dbReference type="RefSeq" id="WP_248436604.1">
    <property type="nucleotide sequence ID" value="NZ_CP096205.1"/>
</dbReference>
<feature type="compositionally biased region" description="Acidic residues" evidence="2">
    <location>
        <begin position="155"/>
        <end position="165"/>
    </location>
</feature>
<keyword evidence="4" id="KW-1185">Reference proteome</keyword>
<proteinExistence type="predicted"/>
<dbReference type="Proteomes" id="UP000830583">
    <property type="component" value="Chromosome"/>
</dbReference>
<feature type="coiled-coil region" evidence="1">
    <location>
        <begin position="35"/>
        <end position="62"/>
    </location>
</feature>
<evidence type="ECO:0000256" key="2">
    <source>
        <dbReference type="SAM" id="MobiDB-lite"/>
    </source>
</evidence>
<accession>A0ABY4KIQ6</accession>